<evidence type="ECO:0000313" key="7">
    <source>
        <dbReference type="EMBL" id="KAF2838775.1"/>
    </source>
</evidence>
<dbReference type="PANTHER" id="PTHR13234:SF8">
    <property type="entry name" value="GAMMA-INTERFERON-INDUCIBLE LYSOSOMAL THIOL REDUCTASE"/>
    <property type="match status" value="1"/>
</dbReference>
<accession>A0A9P4SBK6</accession>
<dbReference type="PANTHER" id="PTHR13234">
    <property type="entry name" value="GAMMA-INTERFERON INDUCIBLE LYSOSOMAL THIOL REDUCTASE GILT"/>
    <property type="match status" value="1"/>
</dbReference>
<dbReference type="AlphaFoldDB" id="A0A9P4SBK6"/>
<dbReference type="OrthoDB" id="958254at2759"/>
<comment type="subcellular location">
    <subcellularLocation>
        <location evidence="1">Secreted</location>
    </subcellularLocation>
</comment>
<dbReference type="GO" id="GO:0005576">
    <property type="term" value="C:extracellular region"/>
    <property type="evidence" value="ECO:0007669"/>
    <property type="project" value="UniProtKB-SubCell"/>
</dbReference>
<evidence type="ECO:0000256" key="2">
    <source>
        <dbReference type="ARBA" id="ARBA00005679"/>
    </source>
</evidence>
<comment type="caution">
    <text evidence="7">The sequence shown here is derived from an EMBL/GenBank/DDBJ whole genome shotgun (WGS) entry which is preliminary data.</text>
</comment>
<evidence type="ECO:0000313" key="8">
    <source>
        <dbReference type="Proteomes" id="UP000799429"/>
    </source>
</evidence>
<protein>
    <recommendedName>
        <fullName evidence="9">Gamma interferon inducible lysosomal thiol reductase</fullName>
    </recommendedName>
</protein>
<organism evidence="7 8">
    <name type="scientific">Patellaria atrata CBS 101060</name>
    <dbReference type="NCBI Taxonomy" id="1346257"/>
    <lineage>
        <taxon>Eukaryota</taxon>
        <taxon>Fungi</taxon>
        <taxon>Dikarya</taxon>
        <taxon>Ascomycota</taxon>
        <taxon>Pezizomycotina</taxon>
        <taxon>Dothideomycetes</taxon>
        <taxon>Dothideomycetes incertae sedis</taxon>
        <taxon>Patellariales</taxon>
        <taxon>Patellariaceae</taxon>
        <taxon>Patellaria</taxon>
    </lineage>
</organism>
<name>A0A9P4SBK6_9PEZI</name>
<evidence type="ECO:0008006" key="9">
    <source>
        <dbReference type="Google" id="ProtNLM"/>
    </source>
</evidence>
<evidence type="ECO:0000256" key="5">
    <source>
        <dbReference type="ARBA" id="ARBA00023180"/>
    </source>
</evidence>
<keyword evidence="8" id="KW-1185">Reference proteome</keyword>
<proteinExistence type="inferred from homology"/>
<sequence>MDPKQPLVPQTSEEMGSSFQSRPSSTSRRMQRFHIAAIVFVLGLYILARRFHCDHPDSDEHGATTKVPLEVHIMSKCPDSKACLEELVVPTMANVSDKVDFTLSYIGTPTNHDDGVSCKHGQTECLGNILELCAASLYPSPKIYLGFTYCLTRKYKLIPDRDLVHDCALEHGISFDKLNDCASKDDGSFGIDLLRKSVERSAHANVSTSCTIRLNGKVRCVHDGVWKDCDKGHKVTDLVDDIEKLYKELRQTGEDFFL</sequence>
<evidence type="ECO:0000256" key="1">
    <source>
        <dbReference type="ARBA" id="ARBA00004613"/>
    </source>
</evidence>
<evidence type="ECO:0000256" key="4">
    <source>
        <dbReference type="ARBA" id="ARBA00022729"/>
    </source>
</evidence>
<keyword evidence="3" id="KW-0964">Secreted</keyword>
<comment type="similarity">
    <text evidence="2">Belongs to the GILT family.</text>
</comment>
<keyword evidence="4" id="KW-0732">Signal</keyword>
<gene>
    <name evidence="7" type="ORF">M501DRAFT_1011531</name>
</gene>
<dbReference type="Proteomes" id="UP000799429">
    <property type="component" value="Unassembled WGS sequence"/>
</dbReference>
<reference evidence="7" key="1">
    <citation type="journal article" date="2020" name="Stud. Mycol.">
        <title>101 Dothideomycetes genomes: a test case for predicting lifestyles and emergence of pathogens.</title>
        <authorList>
            <person name="Haridas S."/>
            <person name="Albert R."/>
            <person name="Binder M."/>
            <person name="Bloem J."/>
            <person name="Labutti K."/>
            <person name="Salamov A."/>
            <person name="Andreopoulos B."/>
            <person name="Baker S."/>
            <person name="Barry K."/>
            <person name="Bills G."/>
            <person name="Bluhm B."/>
            <person name="Cannon C."/>
            <person name="Castanera R."/>
            <person name="Culley D."/>
            <person name="Daum C."/>
            <person name="Ezra D."/>
            <person name="Gonzalez J."/>
            <person name="Henrissat B."/>
            <person name="Kuo A."/>
            <person name="Liang C."/>
            <person name="Lipzen A."/>
            <person name="Lutzoni F."/>
            <person name="Magnuson J."/>
            <person name="Mondo S."/>
            <person name="Nolan M."/>
            <person name="Ohm R."/>
            <person name="Pangilinan J."/>
            <person name="Park H.-J."/>
            <person name="Ramirez L."/>
            <person name="Alfaro M."/>
            <person name="Sun H."/>
            <person name="Tritt A."/>
            <person name="Yoshinaga Y."/>
            <person name="Zwiers L.-H."/>
            <person name="Turgeon B."/>
            <person name="Goodwin S."/>
            <person name="Spatafora J."/>
            <person name="Crous P."/>
            <person name="Grigoriev I."/>
        </authorList>
    </citation>
    <scope>NUCLEOTIDE SEQUENCE</scope>
    <source>
        <strain evidence="7">CBS 101060</strain>
    </source>
</reference>
<dbReference type="InterPro" id="IPR004911">
    <property type="entry name" value="Interferon-induced_GILT"/>
</dbReference>
<dbReference type="EMBL" id="MU006096">
    <property type="protein sequence ID" value="KAF2838775.1"/>
    <property type="molecule type" value="Genomic_DNA"/>
</dbReference>
<evidence type="ECO:0000256" key="3">
    <source>
        <dbReference type="ARBA" id="ARBA00022525"/>
    </source>
</evidence>
<feature type="compositionally biased region" description="Low complexity" evidence="6">
    <location>
        <begin position="17"/>
        <end position="26"/>
    </location>
</feature>
<keyword evidence="5" id="KW-0325">Glycoprotein</keyword>
<evidence type="ECO:0000256" key="6">
    <source>
        <dbReference type="SAM" id="MobiDB-lite"/>
    </source>
</evidence>
<dbReference type="Pfam" id="PF03227">
    <property type="entry name" value="GILT"/>
    <property type="match status" value="1"/>
</dbReference>
<dbReference type="GO" id="GO:0016671">
    <property type="term" value="F:oxidoreductase activity, acting on a sulfur group of donors, disulfide as acceptor"/>
    <property type="evidence" value="ECO:0007669"/>
    <property type="project" value="InterPro"/>
</dbReference>
<feature type="region of interest" description="Disordered" evidence="6">
    <location>
        <begin position="1"/>
        <end position="26"/>
    </location>
</feature>